<keyword evidence="4" id="KW-1185">Reference proteome</keyword>
<reference evidence="3 4" key="1">
    <citation type="submission" date="2024-01" db="EMBL/GenBank/DDBJ databases">
        <title>The genomes of 5 underutilized Papilionoideae crops provide insights into root nodulation and disease resistanc.</title>
        <authorList>
            <person name="Jiang F."/>
        </authorList>
    </citation>
    <scope>NUCLEOTIDE SEQUENCE [LARGE SCALE GENOMIC DNA]</scope>
    <source>
        <strain evidence="3">DUOXIRENSHENG_FW03</strain>
        <tissue evidence="3">Leaves</tissue>
    </source>
</reference>
<evidence type="ECO:0000256" key="2">
    <source>
        <dbReference type="SAM" id="MobiDB-lite"/>
    </source>
</evidence>
<protein>
    <submittedName>
        <fullName evidence="3">Uncharacterized protein</fullName>
    </submittedName>
</protein>
<evidence type="ECO:0000313" key="4">
    <source>
        <dbReference type="Proteomes" id="UP001386955"/>
    </source>
</evidence>
<evidence type="ECO:0000256" key="1">
    <source>
        <dbReference type="SAM" id="Coils"/>
    </source>
</evidence>
<proteinExistence type="predicted"/>
<feature type="compositionally biased region" description="Polar residues" evidence="2">
    <location>
        <begin position="247"/>
        <end position="256"/>
    </location>
</feature>
<dbReference type="PANTHER" id="PTHR33431">
    <property type="entry name" value="ENABLED-LIKE PROTEIN (DUF1635)"/>
    <property type="match status" value="1"/>
</dbReference>
<keyword evidence="1" id="KW-0175">Coiled coil</keyword>
<comment type="caution">
    <text evidence="3">The sequence shown here is derived from an EMBL/GenBank/DDBJ whole genome shotgun (WGS) entry which is preliminary data.</text>
</comment>
<feature type="region of interest" description="Disordered" evidence="2">
    <location>
        <begin position="142"/>
        <end position="185"/>
    </location>
</feature>
<sequence>MDIRKPSVKRVYEDPHGCNEINGNIFLPKQSKTDILPPSHLPLQRMEYECSPLSWEFYHQEEGLEDLRHSLLYTTLELEATIASAKEEITRRECELIHVNDLLSRVIKERDEAQAKCQKLMLEKLELQQELQQKQQQQLVQTHQRDSISQSEEEVQGFSEKQAASSDCEENSIPSSGGSSTPHPTPLQVVLELAEKKPLPEKGKLLKAVVEAGPLLQTLLLAGPLPQWQHPPPQLNSIEIPPVAISPQDSAKSTFPFNKKRDLVLSPGTDSPVSKSRKVMQHMPTPTTASHHSLPHPSFS</sequence>
<gene>
    <name evidence="3" type="ORF">VNO78_19951</name>
</gene>
<evidence type="ECO:0000313" key="3">
    <source>
        <dbReference type="EMBL" id="KAK7391535.1"/>
    </source>
</evidence>
<dbReference type="AlphaFoldDB" id="A0AAN9SAE1"/>
<feature type="coiled-coil region" evidence="1">
    <location>
        <begin position="103"/>
        <end position="142"/>
    </location>
</feature>
<dbReference type="InterPro" id="IPR012862">
    <property type="entry name" value="DUF1635"/>
</dbReference>
<dbReference type="EMBL" id="JAYMYS010000005">
    <property type="protein sequence ID" value="KAK7391535.1"/>
    <property type="molecule type" value="Genomic_DNA"/>
</dbReference>
<accession>A0AAN9SAE1</accession>
<dbReference type="Proteomes" id="UP001386955">
    <property type="component" value="Unassembled WGS sequence"/>
</dbReference>
<dbReference type="Pfam" id="PF07795">
    <property type="entry name" value="DUF1635"/>
    <property type="match status" value="1"/>
</dbReference>
<name>A0AAN9SAE1_PSOTE</name>
<organism evidence="3 4">
    <name type="scientific">Psophocarpus tetragonolobus</name>
    <name type="common">Winged bean</name>
    <name type="synonym">Dolichos tetragonolobus</name>
    <dbReference type="NCBI Taxonomy" id="3891"/>
    <lineage>
        <taxon>Eukaryota</taxon>
        <taxon>Viridiplantae</taxon>
        <taxon>Streptophyta</taxon>
        <taxon>Embryophyta</taxon>
        <taxon>Tracheophyta</taxon>
        <taxon>Spermatophyta</taxon>
        <taxon>Magnoliopsida</taxon>
        <taxon>eudicotyledons</taxon>
        <taxon>Gunneridae</taxon>
        <taxon>Pentapetalae</taxon>
        <taxon>rosids</taxon>
        <taxon>fabids</taxon>
        <taxon>Fabales</taxon>
        <taxon>Fabaceae</taxon>
        <taxon>Papilionoideae</taxon>
        <taxon>50 kb inversion clade</taxon>
        <taxon>NPAAA clade</taxon>
        <taxon>indigoferoid/millettioid clade</taxon>
        <taxon>Phaseoleae</taxon>
        <taxon>Psophocarpus</taxon>
    </lineage>
</organism>
<dbReference type="PANTHER" id="PTHR33431:SF2">
    <property type="entry name" value="CAMP-DEPENDENT PROTEIN KINASE CATALYTIC SUBUNIT-LIKE"/>
    <property type="match status" value="1"/>
</dbReference>
<feature type="region of interest" description="Disordered" evidence="2">
    <location>
        <begin position="247"/>
        <end position="300"/>
    </location>
</feature>